<feature type="region of interest" description="Disordered" evidence="1">
    <location>
        <begin position="135"/>
        <end position="158"/>
    </location>
</feature>
<feature type="compositionally biased region" description="Basic and acidic residues" evidence="1">
    <location>
        <begin position="108"/>
        <end position="122"/>
    </location>
</feature>
<sequence length="185" mass="21193">MSEPDNTLYDAQQPLVSTVWRLYFLDQRESSPHDLFALLHYIDVHVAIHVFMVVRTWDGSTPVYWIKFRSVTEALVARGFATNAEDGLSVQVAGALVRESLFQLAEEAERNSRNKAPREPNRWDNPLKIYATPFNSPNDDFTTPAPSYTAAPKHPNSHRSLYDRLQRTSLAERPPVAVLRIYKRP</sequence>
<dbReference type="EMBL" id="KL198004">
    <property type="protein sequence ID" value="KDQ32639.1"/>
    <property type="molecule type" value="Genomic_DNA"/>
</dbReference>
<dbReference type="AlphaFoldDB" id="A0A067NXH9"/>
<feature type="region of interest" description="Disordered" evidence="1">
    <location>
        <begin position="108"/>
        <end position="127"/>
    </location>
</feature>
<feature type="compositionally biased region" description="Polar residues" evidence="1">
    <location>
        <begin position="135"/>
        <end position="146"/>
    </location>
</feature>
<gene>
    <name evidence="2" type="ORF">PLEOSDRAFT_1073117</name>
</gene>
<evidence type="ECO:0000313" key="2">
    <source>
        <dbReference type="EMBL" id="KDQ32639.1"/>
    </source>
</evidence>
<dbReference type="Proteomes" id="UP000027073">
    <property type="component" value="Unassembled WGS sequence"/>
</dbReference>
<reference evidence="3" key="1">
    <citation type="journal article" date="2014" name="Proc. Natl. Acad. Sci. U.S.A.">
        <title>Extensive sampling of basidiomycete genomes demonstrates inadequacy of the white-rot/brown-rot paradigm for wood decay fungi.</title>
        <authorList>
            <person name="Riley R."/>
            <person name="Salamov A.A."/>
            <person name="Brown D.W."/>
            <person name="Nagy L.G."/>
            <person name="Floudas D."/>
            <person name="Held B.W."/>
            <person name="Levasseur A."/>
            <person name="Lombard V."/>
            <person name="Morin E."/>
            <person name="Otillar R."/>
            <person name="Lindquist E.A."/>
            <person name="Sun H."/>
            <person name="LaButti K.M."/>
            <person name="Schmutz J."/>
            <person name="Jabbour D."/>
            <person name="Luo H."/>
            <person name="Baker S.E."/>
            <person name="Pisabarro A.G."/>
            <person name="Walton J.D."/>
            <person name="Blanchette R.A."/>
            <person name="Henrissat B."/>
            <person name="Martin F."/>
            <person name="Cullen D."/>
            <person name="Hibbett D.S."/>
            <person name="Grigoriev I.V."/>
        </authorList>
    </citation>
    <scope>NUCLEOTIDE SEQUENCE [LARGE SCALE GENOMIC DNA]</scope>
    <source>
        <strain evidence="3">PC15</strain>
    </source>
</reference>
<evidence type="ECO:0000313" key="3">
    <source>
        <dbReference type="Proteomes" id="UP000027073"/>
    </source>
</evidence>
<evidence type="ECO:0000256" key="1">
    <source>
        <dbReference type="SAM" id="MobiDB-lite"/>
    </source>
</evidence>
<accession>A0A067NXH9</accession>
<dbReference type="HOGENOM" id="CLU_1518499_0_0_1"/>
<dbReference type="InParanoid" id="A0A067NXH9"/>
<dbReference type="OrthoDB" id="10398913at2759"/>
<name>A0A067NXH9_PLEO1</name>
<proteinExistence type="predicted"/>
<dbReference type="VEuPathDB" id="FungiDB:PLEOSDRAFT_1073117"/>
<protein>
    <submittedName>
        <fullName evidence="2">Uncharacterized protein</fullName>
    </submittedName>
</protein>
<organism evidence="2 3">
    <name type="scientific">Pleurotus ostreatus (strain PC15)</name>
    <name type="common">Oyster mushroom</name>
    <dbReference type="NCBI Taxonomy" id="1137138"/>
    <lineage>
        <taxon>Eukaryota</taxon>
        <taxon>Fungi</taxon>
        <taxon>Dikarya</taxon>
        <taxon>Basidiomycota</taxon>
        <taxon>Agaricomycotina</taxon>
        <taxon>Agaricomycetes</taxon>
        <taxon>Agaricomycetidae</taxon>
        <taxon>Agaricales</taxon>
        <taxon>Pleurotineae</taxon>
        <taxon>Pleurotaceae</taxon>
        <taxon>Pleurotus</taxon>
    </lineage>
</organism>